<evidence type="ECO:0000313" key="3">
    <source>
        <dbReference type="Proteomes" id="UP000510888"/>
    </source>
</evidence>
<organism evidence="2 3">
    <name type="scientific">Paraburkholderia largidicola</name>
    <dbReference type="NCBI Taxonomy" id="3014751"/>
    <lineage>
        <taxon>Bacteria</taxon>
        <taxon>Pseudomonadati</taxon>
        <taxon>Pseudomonadota</taxon>
        <taxon>Betaproteobacteria</taxon>
        <taxon>Burkholderiales</taxon>
        <taxon>Burkholderiaceae</taxon>
        <taxon>Paraburkholderia</taxon>
    </lineage>
</organism>
<dbReference type="Gene3D" id="3.40.50.1110">
    <property type="entry name" value="SGNH hydrolase"/>
    <property type="match status" value="1"/>
</dbReference>
<evidence type="ECO:0000313" key="2">
    <source>
        <dbReference type="EMBL" id="BCF88660.1"/>
    </source>
</evidence>
<dbReference type="AlphaFoldDB" id="A0A7I8BKI2"/>
<dbReference type="InterPro" id="IPR036514">
    <property type="entry name" value="SGNH_hydro_sf"/>
</dbReference>
<protein>
    <recommendedName>
        <fullName evidence="1">SGNH hydrolase-type esterase domain-containing protein</fullName>
    </recommendedName>
</protein>
<dbReference type="EMBL" id="AP023174">
    <property type="protein sequence ID" value="BCF88660.1"/>
    <property type="molecule type" value="Genomic_DNA"/>
</dbReference>
<evidence type="ECO:0000259" key="1">
    <source>
        <dbReference type="Pfam" id="PF13472"/>
    </source>
</evidence>
<dbReference type="InterPro" id="IPR013830">
    <property type="entry name" value="SGNH_hydro"/>
</dbReference>
<accession>A0A7I8BKI2</accession>
<name>A0A7I8BKI2_9BURK</name>
<dbReference type="Pfam" id="PF13472">
    <property type="entry name" value="Lipase_GDSL_2"/>
    <property type="match status" value="1"/>
</dbReference>
<gene>
    <name evidence="2" type="ORF">PPGU16_17270</name>
</gene>
<dbReference type="GO" id="GO:0016788">
    <property type="term" value="F:hydrolase activity, acting on ester bonds"/>
    <property type="evidence" value="ECO:0007669"/>
    <property type="project" value="UniProtKB-ARBA"/>
</dbReference>
<reference evidence="2 3" key="1">
    <citation type="journal article" date="2020" name="Genes (Basel)">
        <title>Genomic Comparison of Insect Gut Symbionts from Divergent Burkholderia Subclades.</title>
        <authorList>
            <person name="Takeshita K."/>
            <person name="Kikuchi Y."/>
        </authorList>
    </citation>
    <scope>NUCLEOTIDE SEQUENCE [LARGE SCALE GENOMIC DNA]</scope>
    <source>
        <strain evidence="2 3">PGU16</strain>
    </source>
</reference>
<proteinExistence type="predicted"/>
<keyword evidence="3" id="KW-1185">Reference proteome</keyword>
<sequence>MWGYQLINGAYGQTPNNPPALLQQLLRNQFGTSAISVENRAVPGATLEDRIAGSVVYDKPFSVSIAQEPAKIVLLNFAINDSNPGNNESPALFQNDLLEFIALAWAQGKIVVLEEPNPVTNPVYANLATYSLVIDNVAQTMNVPLVKQYAYIQSLPNWQSMLTDGGHPNDALYAIKAQREADVIGPIVKSLLRN</sequence>
<dbReference type="CDD" id="cd00229">
    <property type="entry name" value="SGNH_hydrolase"/>
    <property type="match status" value="1"/>
</dbReference>
<dbReference type="SUPFAM" id="SSF52266">
    <property type="entry name" value="SGNH hydrolase"/>
    <property type="match status" value="1"/>
</dbReference>
<dbReference type="Proteomes" id="UP000510888">
    <property type="component" value="Chromosome 1"/>
</dbReference>
<feature type="domain" description="SGNH hydrolase-type esterase" evidence="1">
    <location>
        <begin position="13"/>
        <end position="175"/>
    </location>
</feature>
<dbReference type="KEGG" id="plad:PPGU16_17270"/>